<keyword evidence="1" id="KW-0472">Membrane</keyword>
<dbReference type="InterPro" id="IPR009305">
    <property type="entry name" value="Mpo1-like"/>
</dbReference>
<sequence length="111" mass="12902">MTDTKINSFNEFYPMYLREHSNPVCRALHYIGSFLVLVVLYIALTTSEYKLLWLLPVIGYGFAWVGHFFIEKNRPATFTYPFYSFIGDWVMLKDFLTGQISNKLKDAGVSL</sequence>
<dbReference type="PANTHER" id="PTHR34205">
    <property type="entry name" value="TRANSMEMBRANE PROTEIN"/>
    <property type="match status" value="1"/>
</dbReference>
<evidence type="ECO:0000313" key="2">
    <source>
        <dbReference type="EMBL" id="MDU0111451.1"/>
    </source>
</evidence>
<feature type="transmembrane region" description="Helical" evidence="1">
    <location>
        <begin position="51"/>
        <end position="70"/>
    </location>
</feature>
<protein>
    <submittedName>
        <fullName evidence="2">DUF962 domain-containing protein</fullName>
    </submittedName>
</protein>
<dbReference type="RefSeq" id="WP_315945415.1">
    <property type="nucleotide sequence ID" value="NZ_JAWCUA010000001.1"/>
</dbReference>
<dbReference type="Proteomes" id="UP001257914">
    <property type="component" value="Unassembled WGS sequence"/>
</dbReference>
<gene>
    <name evidence="2" type="ORF">RT723_00075</name>
</gene>
<evidence type="ECO:0000256" key="1">
    <source>
        <dbReference type="SAM" id="Phobius"/>
    </source>
</evidence>
<reference evidence="2 3" key="1">
    <citation type="submission" date="2023-10" db="EMBL/GenBank/DDBJ databases">
        <title>Psychrosphaera aquimaarina strain SW33 isolated from seawater.</title>
        <authorList>
            <person name="Bayburt H."/>
            <person name="Kim J.M."/>
            <person name="Choi B.J."/>
            <person name="Jeon C.O."/>
        </authorList>
    </citation>
    <scope>NUCLEOTIDE SEQUENCE [LARGE SCALE GENOMIC DNA]</scope>
    <source>
        <strain evidence="2 3">KCTC 52743</strain>
    </source>
</reference>
<organism evidence="2 3">
    <name type="scientific">Psychrosphaera aquimarina</name>
    <dbReference type="NCBI Taxonomy" id="2044854"/>
    <lineage>
        <taxon>Bacteria</taxon>
        <taxon>Pseudomonadati</taxon>
        <taxon>Pseudomonadota</taxon>
        <taxon>Gammaproteobacteria</taxon>
        <taxon>Alteromonadales</taxon>
        <taxon>Pseudoalteromonadaceae</taxon>
        <taxon>Psychrosphaera</taxon>
    </lineage>
</organism>
<dbReference type="PANTHER" id="PTHR34205:SF2">
    <property type="entry name" value="DUF962 DOMAIN-CONTAINING PROTEIN"/>
    <property type="match status" value="1"/>
</dbReference>
<dbReference type="EMBL" id="JAWCUA010000001">
    <property type="protein sequence ID" value="MDU0111451.1"/>
    <property type="molecule type" value="Genomic_DNA"/>
</dbReference>
<keyword evidence="3" id="KW-1185">Reference proteome</keyword>
<comment type="caution">
    <text evidence="2">The sequence shown here is derived from an EMBL/GenBank/DDBJ whole genome shotgun (WGS) entry which is preliminary data.</text>
</comment>
<proteinExistence type="predicted"/>
<dbReference type="Pfam" id="PF06127">
    <property type="entry name" value="Mpo1-like"/>
    <property type="match status" value="1"/>
</dbReference>
<name>A0ABU3QVG6_9GAMM</name>
<keyword evidence="1" id="KW-1133">Transmembrane helix</keyword>
<keyword evidence="1" id="KW-0812">Transmembrane</keyword>
<accession>A0ABU3QVG6</accession>
<evidence type="ECO:0000313" key="3">
    <source>
        <dbReference type="Proteomes" id="UP001257914"/>
    </source>
</evidence>
<feature type="transmembrane region" description="Helical" evidence="1">
    <location>
        <begin position="27"/>
        <end position="44"/>
    </location>
</feature>